<keyword evidence="1" id="KW-0472">Membrane</keyword>
<keyword evidence="1" id="KW-0812">Transmembrane</keyword>
<sequence>MSDLLWQRLCQAGLVDGEPPRTPHWSSRLLLGACGWLAALFLLIALHLALGETLLEARHALLLGTSLLLTARLLLAWQGEGDLVAQLVLALALTGDGWLLYGVLETGDLHSGQRWLMAALGALAIALLFNHWLLRLFHGFASALLLTLALACVGMQALAQPLLLCALLLLWYACDWRARHYALWESLQLGIALALLALALASPFGEGSLDPLGWFAPSRLPYWLTPLLSLPPLALLARRAIIPWPLILPLMGAAALIAHLGGAALLLLLGFHGGHRGLWSLGLLLLVASLGLYYYDLNLTLMHKSLLLGASGLALLAARQLLRRGRRA</sequence>
<dbReference type="InterPro" id="IPR025513">
    <property type="entry name" value="DUF4401"/>
</dbReference>
<feature type="transmembrane region" description="Helical" evidence="1">
    <location>
        <begin position="115"/>
        <end position="134"/>
    </location>
</feature>
<feature type="transmembrane region" description="Helical" evidence="1">
    <location>
        <begin position="29"/>
        <end position="48"/>
    </location>
</feature>
<gene>
    <name evidence="3" type="ORF">WL1483_3112</name>
</gene>
<feature type="transmembrane region" description="Helical" evidence="1">
    <location>
        <begin position="140"/>
        <end position="170"/>
    </location>
</feature>
<dbReference type="AlphaFoldDB" id="A0A0S2SLG8"/>
<reference evidence="4" key="1">
    <citation type="submission" date="2015-10" db="EMBL/GenBank/DDBJ databases">
        <title>Complete Genome Sequence of Aeromonas schubertii strain WL1483.</title>
        <authorList>
            <person name="Liu L."/>
        </authorList>
    </citation>
    <scope>NUCLEOTIDE SEQUENCE [LARGE SCALE GENOMIC DNA]</scope>
    <source>
        <strain evidence="4">WL1483</strain>
    </source>
</reference>
<accession>A0A0S2SLG8</accession>
<dbReference type="KEGG" id="asr:WL1483_3112"/>
<name>A0A0S2SLG8_9GAMM</name>
<dbReference type="EMBL" id="CP013067">
    <property type="protein sequence ID" value="ALP42531.1"/>
    <property type="molecule type" value="Genomic_DNA"/>
</dbReference>
<keyword evidence="1" id="KW-1133">Transmembrane helix</keyword>
<protein>
    <recommendedName>
        <fullName evidence="2">DUF4401 domain-containing protein</fullName>
    </recommendedName>
</protein>
<feature type="transmembrane region" description="Helical" evidence="1">
    <location>
        <begin position="83"/>
        <end position="103"/>
    </location>
</feature>
<dbReference type="Pfam" id="PF14351">
    <property type="entry name" value="DUF4401"/>
    <property type="match status" value="1"/>
</dbReference>
<evidence type="ECO:0000259" key="2">
    <source>
        <dbReference type="Pfam" id="PF14351"/>
    </source>
</evidence>
<dbReference type="RefSeq" id="WP_060585928.1">
    <property type="nucleotide sequence ID" value="NZ_CP013067.1"/>
</dbReference>
<proteinExistence type="predicted"/>
<reference evidence="3 4" key="2">
    <citation type="journal article" date="2016" name="Genome Announc.">
        <title>Complete Genome Sequence of the Highly Virulent Aeromonas schubertii Strain WL1483, Isolated from Diseased Snakehead Fish (Channa argus) in China.</title>
        <authorList>
            <person name="Liu L."/>
            <person name="Li N."/>
            <person name="Zhang D."/>
            <person name="Fu X."/>
            <person name="Shi C."/>
            <person name="Lin Q."/>
            <person name="Hao G."/>
        </authorList>
    </citation>
    <scope>NUCLEOTIDE SEQUENCE [LARGE SCALE GENOMIC DNA]</scope>
    <source>
        <strain evidence="3 4">WL1483</strain>
    </source>
</reference>
<feature type="transmembrane region" description="Helical" evidence="1">
    <location>
        <begin position="182"/>
        <end position="204"/>
    </location>
</feature>
<dbReference type="Proteomes" id="UP000058114">
    <property type="component" value="Chromosome"/>
</dbReference>
<feature type="domain" description="DUF4401" evidence="2">
    <location>
        <begin position="24"/>
        <end position="324"/>
    </location>
</feature>
<evidence type="ECO:0000313" key="4">
    <source>
        <dbReference type="Proteomes" id="UP000058114"/>
    </source>
</evidence>
<feature type="transmembrane region" description="Helical" evidence="1">
    <location>
        <begin position="278"/>
        <end position="295"/>
    </location>
</feature>
<organism evidence="3 4">
    <name type="scientific">Aeromonas schubertii</name>
    <dbReference type="NCBI Taxonomy" id="652"/>
    <lineage>
        <taxon>Bacteria</taxon>
        <taxon>Pseudomonadati</taxon>
        <taxon>Pseudomonadota</taxon>
        <taxon>Gammaproteobacteria</taxon>
        <taxon>Aeromonadales</taxon>
        <taxon>Aeromonadaceae</taxon>
        <taxon>Aeromonas</taxon>
    </lineage>
</organism>
<dbReference type="PATRIC" id="fig|652.5.peg.2082"/>
<evidence type="ECO:0000256" key="1">
    <source>
        <dbReference type="SAM" id="Phobius"/>
    </source>
</evidence>
<evidence type="ECO:0000313" key="3">
    <source>
        <dbReference type="EMBL" id="ALP42531.1"/>
    </source>
</evidence>
<feature type="transmembrane region" description="Helical" evidence="1">
    <location>
        <begin position="246"/>
        <end position="271"/>
    </location>
</feature>